<evidence type="ECO:0000256" key="4">
    <source>
        <dbReference type="ARBA" id="ARBA00023125"/>
    </source>
</evidence>
<dbReference type="PANTHER" id="PTHR33217:SF7">
    <property type="entry name" value="TRANSPOSASE FOR INSERTION SEQUENCE ELEMENT IS1081"/>
    <property type="match status" value="1"/>
</dbReference>
<sequence length="220" mass="23898">MATHLDAQVTAFRQWRLDQGVDSFVWVDALVVKVREDGRVVNALVATGVNTDGYREILGLDVASAEDGAGRLAFLRGVVAHGPSRVQLVISDAHPGLVAAIGSALPGAAWQRCRTHYLRNLLTTVPKAAQPHVAAQVRTTVDQADAVTAQYDHVIDALEPRFRDTAEHLETARADLLELSARDLAPDLVRQPPRTADQAELNKQIRRRTDVVGIFPGPTP</sequence>
<dbReference type="PROSITE" id="PS01007">
    <property type="entry name" value="TRANSPOSASE_MUTATOR"/>
    <property type="match status" value="1"/>
</dbReference>
<evidence type="ECO:0000256" key="5">
    <source>
        <dbReference type="ARBA" id="ARBA00023172"/>
    </source>
</evidence>
<dbReference type="GO" id="GO:0006313">
    <property type="term" value="P:DNA transposition"/>
    <property type="evidence" value="ECO:0007669"/>
    <property type="project" value="UniProtKB-UniRule"/>
</dbReference>
<proteinExistence type="inferred from homology"/>
<keyword evidence="3 6" id="KW-0815">Transposition</keyword>
<dbReference type="PANTHER" id="PTHR33217">
    <property type="entry name" value="TRANSPOSASE FOR INSERTION SEQUENCE ELEMENT IS1081"/>
    <property type="match status" value="1"/>
</dbReference>
<dbReference type="InterPro" id="IPR001207">
    <property type="entry name" value="Transposase_mutator"/>
</dbReference>
<organism evidence="7 8">
    <name type="scientific">Pseudonocardia thermophila</name>
    <dbReference type="NCBI Taxonomy" id="1848"/>
    <lineage>
        <taxon>Bacteria</taxon>
        <taxon>Bacillati</taxon>
        <taxon>Actinomycetota</taxon>
        <taxon>Actinomycetes</taxon>
        <taxon>Pseudonocardiales</taxon>
        <taxon>Pseudonocardiaceae</taxon>
        <taxon>Pseudonocardia</taxon>
    </lineage>
</organism>
<comment type="similarity">
    <text evidence="2 6">Belongs to the transposase mutator family.</text>
</comment>
<keyword evidence="4 6" id="KW-0238">DNA-binding</keyword>
<keyword evidence="6" id="KW-0814">Transposable element</keyword>
<accession>A0A1M6S151</accession>
<reference evidence="7 8" key="1">
    <citation type="submission" date="2016-11" db="EMBL/GenBank/DDBJ databases">
        <authorList>
            <person name="Jaros S."/>
            <person name="Januszkiewicz K."/>
            <person name="Wedrychowicz H."/>
        </authorList>
    </citation>
    <scope>NUCLEOTIDE SEQUENCE [LARGE SCALE GENOMIC DNA]</scope>
    <source>
        <strain evidence="7 8">DSM 43832</strain>
    </source>
</reference>
<evidence type="ECO:0000256" key="3">
    <source>
        <dbReference type="ARBA" id="ARBA00022578"/>
    </source>
</evidence>
<gene>
    <name evidence="7" type="ORF">SAMN05443637_105264</name>
</gene>
<keyword evidence="5 6" id="KW-0233">DNA recombination</keyword>
<dbReference type="GO" id="GO:0004803">
    <property type="term" value="F:transposase activity"/>
    <property type="evidence" value="ECO:0007669"/>
    <property type="project" value="UniProtKB-UniRule"/>
</dbReference>
<dbReference type="GO" id="GO:0003677">
    <property type="term" value="F:DNA binding"/>
    <property type="evidence" value="ECO:0007669"/>
    <property type="project" value="UniProtKB-UniRule"/>
</dbReference>
<evidence type="ECO:0000256" key="1">
    <source>
        <dbReference type="ARBA" id="ARBA00002190"/>
    </source>
</evidence>
<evidence type="ECO:0000256" key="2">
    <source>
        <dbReference type="ARBA" id="ARBA00010961"/>
    </source>
</evidence>
<dbReference type="EMBL" id="FRAP01000005">
    <property type="protein sequence ID" value="SHK38413.1"/>
    <property type="molecule type" value="Genomic_DNA"/>
</dbReference>
<dbReference type="Proteomes" id="UP000184363">
    <property type="component" value="Unassembled WGS sequence"/>
</dbReference>
<dbReference type="AlphaFoldDB" id="A0A1M6S151"/>
<evidence type="ECO:0000256" key="6">
    <source>
        <dbReference type="RuleBase" id="RU365089"/>
    </source>
</evidence>
<comment type="function">
    <text evidence="1 6">Required for the transposition of the insertion element.</text>
</comment>
<keyword evidence="8" id="KW-1185">Reference proteome</keyword>
<name>A0A1M6S151_PSETH</name>
<protein>
    <recommendedName>
        <fullName evidence="6">Mutator family transposase</fullName>
    </recommendedName>
</protein>
<evidence type="ECO:0000313" key="7">
    <source>
        <dbReference type="EMBL" id="SHK38413.1"/>
    </source>
</evidence>
<dbReference type="Pfam" id="PF00872">
    <property type="entry name" value="Transposase_mut"/>
    <property type="match status" value="1"/>
</dbReference>
<evidence type="ECO:0000313" key="8">
    <source>
        <dbReference type="Proteomes" id="UP000184363"/>
    </source>
</evidence>